<evidence type="ECO:0000259" key="7">
    <source>
        <dbReference type="Pfam" id="PF04991"/>
    </source>
</evidence>
<gene>
    <name evidence="8" type="ORF">BN1211_2471</name>
    <name evidence="9" type="ORF">CYBJADRAFT_190765</name>
</gene>
<dbReference type="PANTHER" id="PTHR15407">
    <property type="entry name" value="FUKUTIN-RELATED"/>
    <property type="match status" value="1"/>
</dbReference>
<organism evidence="8 10">
    <name type="scientific">Cyberlindnera jadinii (strain ATCC 18201 / CBS 1600 / BCRC 20928 / JCM 3617 / NBRC 0987 / NRRL Y-1542)</name>
    <name type="common">Torula yeast</name>
    <name type="synonym">Candida utilis</name>
    <dbReference type="NCBI Taxonomy" id="983966"/>
    <lineage>
        <taxon>Eukaryota</taxon>
        <taxon>Fungi</taxon>
        <taxon>Dikarya</taxon>
        <taxon>Ascomycota</taxon>
        <taxon>Saccharomycotina</taxon>
        <taxon>Saccharomycetes</taxon>
        <taxon>Phaffomycetales</taxon>
        <taxon>Phaffomycetaceae</taxon>
        <taxon>Cyberlindnera</taxon>
    </lineage>
</organism>
<evidence type="ECO:0000256" key="1">
    <source>
        <dbReference type="ARBA" id="ARBA00004167"/>
    </source>
</evidence>
<evidence type="ECO:0000256" key="3">
    <source>
        <dbReference type="ARBA" id="ARBA00022989"/>
    </source>
</evidence>
<dbReference type="Pfam" id="PF04991">
    <property type="entry name" value="LicD"/>
    <property type="match status" value="1"/>
</dbReference>
<evidence type="ECO:0000313" key="10">
    <source>
        <dbReference type="Proteomes" id="UP000038830"/>
    </source>
</evidence>
<accession>A0A0H5C3D9</accession>
<dbReference type="PANTHER" id="PTHR15407:SF28">
    <property type="entry name" value="RIBITOL-5-PHOSPHATE TRANSFERASE FKTN"/>
    <property type="match status" value="1"/>
</dbReference>
<dbReference type="RefSeq" id="XP_020069830.1">
    <property type="nucleotide sequence ID" value="XM_020217381.1"/>
</dbReference>
<feature type="region of interest" description="Disordered" evidence="5">
    <location>
        <begin position="154"/>
        <end position="182"/>
    </location>
</feature>
<dbReference type="Proteomes" id="UP000094389">
    <property type="component" value="Unassembled WGS sequence"/>
</dbReference>
<feature type="region of interest" description="Disordered" evidence="5">
    <location>
        <begin position="818"/>
        <end position="850"/>
    </location>
</feature>
<reference evidence="10" key="2">
    <citation type="journal article" date="2015" name="J. Biotechnol.">
        <title>The structure of the Cyberlindnera jadinii genome and its relation to Candida utilis analyzed by the occurrence of single nucleotide polymorphisms.</title>
        <authorList>
            <person name="Rupp O."/>
            <person name="Brinkrolf K."/>
            <person name="Buerth C."/>
            <person name="Kunigo M."/>
            <person name="Schneider J."/>
            <person name="Jaenicke S."/>
            <person name="Goesmann A."/>
            <person name="Puehler A."/>
            <person name="Jaeger K.-E."/>
            <person name="Ernst J.F."/>
        </authorList>
    </citation>
    <scope>NUCLEOTIDE SEQUENCE [LARGE SCALE GENOMIC DNA]</scope>
    <source>
        <strain evidence="10">ATCC 18201 / CBS 1600 / BCRC 20928 / JCM 3617 / NBRC 0987 / NRRL Y-1542</strain>
    </source>
</reference>
<evidence type="ECO:0000313" key="9">
    <source>
        <dbReference type="EMBL" id="ODV72791.1"/>
    </source>
</evidence>
<evidence type="ECO:0000256" key="4">
    <source>
        <dbReference type="ARBA" id="ARBA00023136"/>
    </source>
</evidence>
<dbReference type="InterPro" id="IPR009644">
    <property type="entry name" value="FKTN/MNN4/W02B3.4-1"/>
</dbReference>
<dbReference type="EMBL" id="CDQK01000003">
    <property type="protein sequence ID" value="CEP22187.1"/>
    <property type="molecule type" value="Genomic_DNA"/>
</dbReference>
<evidence type="ECO:0000256" key="5">
    <source>
        <dbReference type="SAM" id="MobiDB-lite"/>
    </source>
</evidence>
<dbReference type="OMA" id="THRTKGN"/>
<dbReference type="Proteomes" id="UP000038830">
    <property type="component" value="Unassembled WGS sequence"/>
</dbReference>
<sequence>MIVNLSRKLSRKFRPAGYVLAILFATWSLYVLMDMESAMNTNPFADFVNNDGSVDYRDNTNRIPDEWCSEHMLDSDMYNTTHYTIPYHLVRESPAAYEYDPRLTNSVYMLQLMEKSHSLSDVKLPFSWYDWVDLTQLNEFIVLEPQAKPHCKYPCGDTTDLRKSRRSPASSKRGSRRRRKAKDTAMKCDDYCEEDVSRDSPGFKVFDLNKLSSESMKRLHVKSYLYSSANLPNSLVFTTDRGNVQVAIDKTMSANMVKSGLLRQFTERFGSSFNPTELANRFESLMTHDKPLKQRPYRIELEHESFFFDAPNYLKTSKPETPNQAEFHKALEISLHVQDEKLWRHFHEPTVRTGAPSHYDARFFNGYVGLNERRQTILSRLLKTWTKLCENADLRTWIAHGALLSHNINGMTFPWDADIDVQMPFADLAKLAELYNASVIVEDPKTGYGRYYLDINYSITHRSKGHGLNNIDGRFIDISSGLYIDITGLAVAPKKTPNRFAELYGTVNVDDIELISDPNIIIDGYYDTFNSEQKPGDEDSGLKALVAEAEHGQEQEELEDEMQQLDRGPLRKRALGMILTPDQRYSLNYHLQLYTCKNNHFYRLRELSPLRLTYHDKVPVYVPKDVESVLNSEYERQLKLCMSYGPFTYLAQLRMWTSTSYLRRTLHDHRKSKDKNLLTQDDIMGLLDNDMILESFIRSWEAGQLHEIERSLIESDRPDKELWLESLIMNKTFKDEMGRDPFLASLINPHVDKSSGLEQKRQEMKDILQREYTHTVDFGQVEHNYNELKTIKDYIRDFQDTGYDVDIDTKIATLAKLSASSRSHRMRSAHERELSKLQAQKAKQDAGAPL</sequence>
<keyword evidence="4 6" id="KW-0472">Membrane</keyword>
<dbReference type="GO" id="GO:0016020">
    <property type="term" value="C:membrane"/>
    <property type="evidence" value="ECO:0007669"/>
    <property type="project" value="UniProtKB-SubCell"/>
</dbReference>
<evidence type="ECO:0000313" key="11">
    <source>
        <dbReference type="Proteomes" id="UP000094389"/>
    </source>
</evidence>
<feature type="domain" description="LicD/FKTN/FKRP nucleotidyltransferase" evidence="7">
    <location>
        <begin position="389"/>
        <end position="634"/>
    </location>
</feature>
<dbReference type="EMBL" id="KV453933">
    <property type="protein sequence ID" value="ODV72791.1"/>
    <property type="molecule type" value="Genomic_DNA"/>
</dbReference>
<proteinExistence type="predicted"/>
<reference evidence="9 11" key="3">
    <citation type="journal article" date="2016" name="Proc. Natl. Acad. Sci. U.S.A.">
        <title>Comparative genomics of biotechnologically important yeasts.</title>
        <authorList>
            <person name="Riley R."/>
            <person name="Haridas S."/>
            <person name="Wolfe K.H."/>
            <person name="Lopes M.R."/>
            <person name="Hittinger C.T."/>
            <person name="Goeker M."/>
            <person name="Salamov A.A."/>
            <person name="Wisecaver J.H."/>
            <person name="Long T.M."/>
            <person name="Calvey C.H."/>
            <person name="Aerts A.L."/>
            <person name="Barry K.W."/>
            <person name="Choi C."/>
            <person name="Clum A."/>
            <person name="Coughlan A.Y."/>
            <person name="Deshpande S."/>
            <person name="Douglass A.P."/>
            <person name="Hanson S.J."/>
            <person name="Klenk H.-P."/>
            <person name="LaButti K.M."/>
            <person name="Lapidus A."/>
            <person name="Lindquist E.A."/>
            <person name="Lipzen A.M."/>
            <person name="Meier-Kolthoff J.P."/>
            <person name="Ohm R.A."/>
            <person name="Otillar R.P."/>
            <person name="Pangilinan J.L."/>
            <person name="Peng Y."/>
            <person name="Rokas A."/>
            <person name="Rosa C.A."/>
            <person name="Scheuner C."/>
            <person name="Sibirny A.A."/>
            <person name="Slot J.C."/>
            <person name="Stielow J.B."/>
            <person name="Sun H."/>
            <person name="Kurtzman C.P."/>
            <person name="Blackwell M."/>
            <person name="Grigoriev I.V."/>
            <person name="Jeffries T.W."/>
        </authorList>
    </citation>
    <scope>NUCLEOTIDE SEQUENCE [LARGE SCALE GENOMIC DNA]</scope>
    <source>
        <strain evidence="11">ATCC 18201 / CBS 1600 / BCRC 20928 / JCM 3617 / NBRC 0987 / NRRL Y-1542</strain>
        <strain evidence="9">NRRL Y-1542</strain>
    </source>
</reference>
<evidence type="ECO:0000256" key="2">
    <source>
        <dbReference type="ARBA" id="ARBA00022692"/>
    </source>
</evidence>
<accession>A0A1E4RZW8</accession>
<dbReference type="GO" id="GO:0009100">
    <property type="term" value="P:glycoprotein metabolic process"/>
    <property type="evidence" value="ECO:0007669"/>
    <property type="project" value="UniProtKB-ARBA"/>
</dbReference>
<evidence type="ECO:0000313" key="8">
    <source>
        <dbReference type="EMBL" id="CEP22187.1"/>
    </source>
</evidence>
<comment type="subcellular location">
    <subcellularLocation>
        <location evidence="1">Membrane</location>
        <topology evidence="1">Single-pass membrane protein</topology>
    </subcellularLocation>
</comment>
<keyword evidence="3 6" id="KW-1133">Transmembrane helix</keyword>
<keyword evidence="2 6" id="KW-0812">Transmembrane</keyword>
<dbReference type="AlphaFoldDB" id="A0A0H5C3D9"/>
<protein>
    <recommendedName>
        <fullName evidence="7">LicD/FKTN/FKRP nucleotidyltransferase domain-containing protein</fullName>
    </recommendedName>
</protein>
<feature type="transmembrane region" description="Helical" evidence="6">
    <location>
        <begin position="16"/>
        <end position="33"/>
    </location>
</feature>
<dbReference type="OrthoDB" id="444255at2759"/>
<keyword evidence="11" id="KW-1185">Reference proteome</keyword>
<reference evidence="8" key="1">
    <citation type="submission" date="2014-12" db="EMBL/GenBank/DDBJ databases">
        <authorList>
            <person name="Jaenicke S."/>
        </authorList>
    </citation>
    <scope>NUCLEOTIDE SEQUENCE [LARGE SCALE GENOMIC DNA]</scope>
    <source>
        <strain evidence="8">CBS1600</strain>
    </source>
</reference>
<evidence type="ECO:0000256" key="6">
    <source>
        <dbReference type="SAM" id="Phobius"/>
    </source>
</evidence>
<name>A0A0H5C3D9_CYBJN</name>
<dbReference type="InterPro" id="IPR007074">
    <property type="entry name" value="LicD/FKTN/FKRP_NTP_transf"/>
</dbReference>
<dbReference type="STRING" id="983966.A0A0H5C3D9"/>
<dbReference type="GeneID" id="30991777"/>